<dbReference type="STRING" id="1094619.G5A180"/>
<evidence type="ECO:0000256" key="1">
    <source>
        <dbReference type="ARBA" id="ARBA00004613"/>
    </source>
</evidence>
<dbReference type="InterPro" id="IPR008701">
    <property type="entry name" value="NPP1"/>
</dbReference>
<keyword evidence="4" id="KW-0843">Virulence</keyword>
<evidence type="ECO:0000256" key="4">
    <source>
        <dbReference type="ARBA" id="ARBA00023026"/>
    </source>
</evidence>
<reference evidence="6 7" key="1">
    <citation type="journal article" date="2006" name="Science">
        <title>Phytophthora genome sequences uncover evolutionary origins and mechanisms of pathogenesis.</title>
        <authorList>
            <person name="Tyler B.M."/>
            <person name="Tripathy S."/>
            <person name="Zhang X."/>
            <person name="Dehal P."/>
            <person name="Jiang R.H."/>
            <person name="Aerts A."/>
            <person name="Arredondo F.D."/>
            <person name="Baxter L."/>
            <person name="Bensasson D."/>
            <person name="Beynon J.L."/>
            <person name="Chapman J."/>
            <person name="Damasceno C.M."/>
            <person name="Dorrance A.E."/>
            <person name="Dou D."/>
            <person name="Dickerman A.W."/>
            <person name="Dubchak I.L."/>
            <person name="Garbelotto M."/>
            <person name="Gijzen M."/>
            <person name="Gordon S.G."/>
            <person name="Govers F."/>
            <person name="Grunwald N.J."/>
            <person name="Huang W."/>
            <person name="Ivors K.L."/>
            <person name="Jones R.W."/>
            <person name="Kamoun S."/>
            <person name="Krampis K."/>
            <person name="Lamour K.H."/>
            <person name="Lee M.K."/>
            <person name="McDonald W.H."/>
            <person name="Medina M."/>
            <person name="Meijer H.J."/>
            <person name="Nordberg E.K."/>
            <person name="Maclean D.J."/>
            <person name="Ospina-Giraldo M.D."/>
            <person name="Morris P.F."/>
            <person name="Phuntumart V."/>
            <person name="Putnam N.H."/>
            <person name="Rash S."/>
            <person name="Rose J.K."/>
            <person name="Sakihama Y."/>
            <person name="Salamov A.A."/>
            <person name="Savidor A."/>
            <person name="Scheuring C.F."/>
            <person name="Smith B.M."/>
            <person name="Sobral B.W."/>
            <person name="Terry A."/>
            <person name="Torto-Alalibo T.A."/>
            <person name="Win J."/>
            <person name="Xu Z."/>
            <person name="Zhang H."/>
            <person name="Grigoriev I.V."/>
            <person name="Rokhsar D.S."/>
            <person name="Boore J.L."/>
        </authorList>
    </citation>
    <scope>NUCLEOTIDE SEQUENCE [LARGE SCALE GENOMIC DNA]</scope>
    <source>
        <strain evidence="6 7">P6497</strain>
    </source>
</reference>
<keyword evidence="3" id="KW-0964">Secreted</keyword>
<dbReference type="InParanoid" id="G5A180"/>
<evidence type="ECO:0008006" key="8">
    <source>
        <dbReference type="Google" id="ProtNLM"/>
    </source>
</evidence>
<accession>G5A180</accession>
<evidence type="ECO:0000256" key="3">
    <source>
        <dbReference type="ARBA" id="ARBA00022525"/>
    </source>
</evidence>
<dbReference type="GeneID" id="20639309"/>
<evidence type="ECO:0000313" key="7">
    <source>
        <dbReference type="Proteomes" id="UP000002640"/>
    </source>
</evidence>
<dbReference type="PANTHER" id="PTHR33657:SF8">
    <property type="entry name" value="DOMAIN PROTEIN, PUTATIVE (AFU_ORTHOLOGUE AFUA_5G00600)-RELATED"/>
    <property type="match status" value="1"/>
</dbReference>
<evidence type="ECO:0000256" key="2">
    <source>
        <dbReference type="ARBA" id="ARBA00009520"/>
    </source>
</evidence>
<comment type="similarity">
    <text evidence="2">Belongs to the Necrosis inducing protein (NPP1) family.</text>
</comment>
<comment type="subcellular location">
    <subcellularLocation>
        <location evidence="1">Secreted</location>
    </subcellularLocation>
</comment>
<dbReference type="EMBL" id="JH159158">
    <property type="protein sequence ID" value="EGZ10681.1"/>
    <property type="molecule type" value="Genomic_DNA"/>
</dbReference>
<dbReference type="Pfam" id="PF05630">
    <property type="entry name" value="NPP1"/>
    <property type="match status" value="1"/>
</dbReference>
<protein>
    <recommendedName>
        <fullName evidence="8">Necrosis inducing-like protein NPP1 type</fullName>
    </recommendedName>
</protein>
<proteinExistence type="inferred from homology"/>
<dbReference type="SMR" id="G5A180"/>
<evidence type="ECO:0000256" key="5">
    <source>
        <dbReference type="SAM" id="SignalP"/>
    </source>
</evidence>
<dbReference type="RefSeq" id="XP_009533426.1">
    <property type="nucleotide sequence ID" value="XM_009535131.1"/>
</dbReference>
<keyword evidence="7" id="KW-1185">Reference proteome</keyword>
<dbReference type="AlphaFoldDB" id="G5A180"/>
<name>G5A180_PHYSP</name>
<keyword evidence="5" id="KW-0732">Signal</keyword>
<dbReference type="Proteomes" id="UP000002640">
    <property type="component" value="Unassembled WGS sequence"/>
</dbReference>
<feature type="chain" id="PRO_5003472805" description="Necrosis inducing-like protein NPP1 type" evidence="5">
    <location>
        <begin position="22"/>
        <end position="217"/>
    </location>
</feature>
<gene>
    <name evidence="6" type="ORF">PHYSODRAFT_261711</name>
</gene>
<dbReference type="GO" id="GO:0005576">
    <property type="term" value="C:extracellular region"/>
    <property type="evidence" value="ECO:0007669"/>
    <property type="project" value="UniProtKB-SubCell"/>
</dbReference>
<dbReference type="KEGG" id="psoj:PHYSODRAFT_261711"/>
<organism evidence="6 7">
    <name type="scientific">Phytophthora sojae (strain P6497)</name>
    <name type="common">Soybean stem and root rot agent</name>
    <name type="synonym">Phytophthora megasperma f. sp. glycines</name>
    <dbReference type="NCBI Taxonomy" id="1094619"/>
    <lineage>
        <taxon>Eukaryota</taxon>
        <taxon>Sar</taxon>
        <taxon>Stramenopiles</taxon>
        <taxon>Oomycota</taxon>
        <taxon>Peronosporomycetes</taxon>
        <taxon>Peronosporales</taxon>
        <taxon>Peronosporaceae</taxon>
        <taxon>Phytophthora</taxon>
    </lineage>
</organism>
<sequence>MNLRSLLFAAIATATLYSVRGTKIDHDKVQPFAQPEPATVSEKAAVKFKPSLIFSYACHPYPGVRRAEDSKELGISIPTAKGPAWGLKCTDEQFRFGMWVSAVVWLDNPALKKPEIRKRTLRGFTRCGYTSCTPYFTDYFNDTSPILVYSDLERTHGSKLFMSTANDTREPQDLIMWEQLTEEARSALSETDFGEKTKVPFVDANFEANLNAARRSF</sequence>
<dbReference type="PIRSF" id="PIRSF029958">
    <property type="entry name" value="Necrosis-inducing_protein"/>
    <property type="match status" value="1"/>
</dbReference>
<feature type="signal peptide" evidence="5">
    <location>
        <begin position="1"/>
        <end position="21"/>
    </location>
</feature>
<evidence type="ECO:0000313" key="6">
    <source>
        <dbReference type="EMBL" id="EGZ10681.1"/>
    </source>
</evidence>
<dbReference type="PANTHER" id="PTHR33657">
    <property type="entry name" value="DOMAIN PROTEIN, PUTATIVE (AFU_ORTHOLOGUE AFUA_5G00600)-RELATED"/>
    <property type="match status" value="1"/>
</dbReference>